<dbReference type="EMBL" id="AP024958">
    <property type="protein sequence ID" value="BCZ84930.1"/>
    <property type="molecule type" value="Genomic_DNA"/>
</dbReference>
<evidence type="ECO:0000313" key="1">
    <source>
        <dbReference type="EMBL" id="BCZ84930.1"/>
    </source>
</evidence>
<protein>
    <submittedName>
        <fullName evidence="1">Uncharacterized protein</fullName>
    </submittedName>
</protein>
<accession>A0ABN6JWZ1</accession>
<sequence length="113" mass="12831">MSEFKLPEAFADLTDAAAHWAKPTEYQRSTLRWNASKEDFAVLYNTIMPRLDAILSYMESLPVKPVQEEDRNLYWLACAFAEASPHHELYEGSAQVPHSFVAERFVAAHGDVS</sequence>
<name>A0ABN6JWZ1_9BURK</name>
<dbReference type="Proteomes" id="UP001319874">
    <property type="component" value="Chromosome 4"/>
</dbReference>
<keyword evidence="2" id="KW-1185">Reference proteome</keyword>
<gene>
    <name evidence="1" type="ORF">PTKU64_86050</name>
</gene>
<proteinExistence type="predicted"/>
<organism evidence="1 2">
    <name type="scientific">Paraburkholderia terrae</name>
    <dbReference type="NCBI Taxonomy" id="311230"/>
    <lineage>
        <taxon>Bacteria</taxon>
        <taxon>Pseudomonadati</taxon>
        <taxon>Pseudomonadota</taxon>
        <taxon>Betaproteobacteria</taxon>
        <taxon>Burkholderiales</taxon>
        <taxon>Burkholderiaceae</taxon>
        <taxon>Paraburkholderia</taxon>
    </lineage>
</organism>
<dbReference type="RefSeq" id="WP_248558337.1">
    <property type="nucleotide sequence ID" value="NZ_AP025259.1"/>
</dbReference>
<evidence type="ECO:0000313" key="2">
    <source>
        <dbReference type="Proteomes" id="UP001319874"/>
    </source>
</evidence>
<reference evidence="1 2" key="1">
    <citation type="journal article" date="2022" name="Front. Microbiol.">
        <title>Identification and characterization of a novel class of self-sufficient cytochrome P450 hydroxylase involved in cyclohexanecarboxylate degradation in Paraburkholderia terrae strain KU-64.</title>
        <authorList>
            <person name="Yamamoto T."/>
            <person name="Hasegawa Y."/>
            <person name="Iwaki H."/>
        </authorList>
    </citation>
    <scope>NUCLEOTIDE SEQUENCE [LARGE SCALE GENOMIC DNA]</scope>
    <source>
        <strain evidence="1 2">KU-64</strain>
    </source>
</reference>